<dbReference type="OrthoDB" id="8149983at2"/>
<feature type="transmembrane region" description="Helical" evidence="6">
    <location>
        <begin position="200"/>
        <end position="218"/>
    </location>
</feature>
<evidence type="ECO:0000256" key="1">
    <source>
        <dbReference type="ARBA" id="ARBA00004651"/>
    </source>
</evidence>
<keyword evidence="5 6" id="KW-0472">Membrane</keyword>
<feature type="transmembrane region" description="Helical" evidence="6">
    <location>
        <begin position="32"/>
        <end position="51"/>
    </location>
</feature>
<dbReference type="GO" id="GO:0005886">
    <property type="term" value="C:plasma membrane"/>
    <property type="evidence" value="ECO:0007669"/>
    <property type="project" value="UniProtKB-SubCell"/>
</dbReference>
<feature type="transmembrane region" description="Helical" evidence="6">
    <location>
        <begin position="103"/>
        <end position="122"/>
    </location>
</feature>
<evidence type="ECO:0000256" key="3">
    <source>
        <dbReference type="ARBA" id="ARBA00022692"/>
    </source>
</evidence>
<evidence type="ECO:0000313" key="7">
    <source>
        <dbReference type="EMBL" id="SFL31108.1"/>
    </source>
</evidence>
<accession>A0A1I4GM41</accession>
<dbReference type="PANTHER" id="PTHR30250">
    <property type="entry name" value="PST FAMILY PREDICTED COLANIC ACID TRANSPORTER"/>
    <property type="match status" value="1"/>
</dbReference>
<evidence type="ECO:0000256" key="5">
    <source>
        <dbReference type="ARBA" id="ARBA00023136"/>
    </source>
</evidence>
<feature type="transmembrane region" description="Helical" evidence="6">
    <location>
        <begin position="317"/>
        <end position="339"/>
    </location>
</feature>
<dbReference type="PANTHER" id="PTHR30250:SF11">
    <property type="entry name" value="O-ANTIGEN TRANSPORTER-RELATED"/>
    <property type="match status" value="1"/>
</dbReference>
<evidence type="ECO:0000256" key="2">
    <source>
        <dbReference type="ARBA" id="ARBA00022475"/>
    </source>
</evidence>
<comment type="subcellular location">
    <subcellularLocation>
        <location evidence="1">Cell membrane</location>
        <topology evidence="1">Multi-pass membrane protein</topology>
    </subcellularLocation>
</comment>
<evidence type="ECO:0000256" key="6">
    <source>
        <dbReference type="SAM" id="Phobius"/>
    </source>
</evidence>
<feature type="transmembrane region" description="Helical" evidence="6">
    <location>
        <begin position="435"/>
        <end position="459"/>
    </location>
</feature>
<feature type="transmembrane region" description="Helical" evidence="6">
    <location>
        <begin position="7"/>
        <end position="26"/>
    </location>
</feature>
<dbReference type="InterPro" id="IPR050833">
    <property type="entry name" value="Poly_Biosynth_Transport"/>
</dbReference>
<name>A0A1I4GM41_9HYPH</name>
<keyword evidence="2" id="KW-1003">Cell membrane</keyword>
<feature type="transmembrane region" description="Helical" evidence="6">
    <location>
        <begin position="162"/>
        <end position="179"/>
    </location>
</feature>
<dbReference type="EMBL" id="FOSV01000012">
    <property type="protein sequence ID" value="SFL31108.1"/>
    <property type="molecule type" value="Genomic_DNA"/>
</dbReference>
<feature type="transmembrane region" description="Helical" evidence="6">
    <location>
        <begin position="284"/>
        <end position="305"/>
    </location>
</feature>
<keyword evidence="3 6" id="KW-0812">Transmembrane</keyword>
<reference evidence="8" key="1">
    <citation type="submission" date="2016-10" db="EMBL/GenBank/DDBJ databases">
        <authorList>
            <person name="Varghese N."/>
            <person name="Submissions S."/>
        </authorList>
    </citation>
    <scope>NUCLEOTIDE SEQUENCE [LARGE SCALE GENOMIC DNA]</scope>
    <source>
        <strain evidence="8">CGMCC 1.6474</strain>
    </source>
</reference>
<feature type="transmembrane region" description="Helical" evidence="6">
    <location>
        <begin position="412"/>
        <end position="429"/>
    </location>
</feature>
<evidence type="ECO:0000256" key="4">
    <source>
        <dbReference type="ARBA" id="ARBA00022989"/>
    </source>
</evidence>
<dbReference type="AlphaFoldDB" id="A0A1I4GM41"/>
<feature type="transmembrane region" description="Helical" evidence="6">
    <location>
        <begin position="72"/>
        <end position="91"/>
    </location>
</feature>
<feature type="transmembrane region" description="Helical" evidence="6">
    <location>
        <begin position="351"/>
        <end position="372"/>
    </location>
</feature>
<dbReference type="Proteomes" id="UP000198804">
    <property type="component" value="Unassembled WGS sequence"/>
</dbReference>
<evidence type="ECO:0000313" key="8">
    <source>
        <dbReference type="Proteomes" id="UP000198804"/>
    </source>
</evidence>
<organism evidence="7 8">
    <name type="scientific">Methylorubrum salsuginis</name>
    <dbReference type="NCBI Taxonomy" id="414703"/>
    <lineage>
        <taxon>Bacteria</taxon>
        <taxon>Pseudomonadati</taxon>
        <taxon>Pseudomonadota</taxon>
        <taxon>Alphaproteobacteria</taxon>
        <taxon>Hyphomicrobiales</taxon>
        <taxon>Methylobacteriaceae</taxon>
        <taxon>Methylorubrum</taxon>
    </lineage>
</organism>
<feature type="transmembrane region" description="Helical" evidence="6">
    <location>
        <begin position="134"/>
        <end position="156"/>
    </location>
</feature>
<feature type="transmembrane region" description="Helical" evidence="6">
    <location>
        <begin position="378"/>
        <end position="400"/>
    </location>
</feature>
<sequence length="478" mass="49680">MAVIAAYIVNAVLNLALGLLLAQILGPADFGRFALGMAGSVVLTTLFFEWLRLSATRFYSERVRGEEPWIRAVLDRAYATTAICLVAAALLCLAGRPLAGPPATLAAAAVASSVGIGLFDYQTTLARARFIGGLYLKLVLVKSGFALVFTVGTAWATGDATAVIAAAGASQFLAAVLIHRGLTDPRHRPDAARGRTMLRIFITYGLPIIAANVVYQLLPFANRSAIAAVGGFSESGYFSLASDIGTRIFGTLGAALDVLLFQIAVRAEEEGGRGAGEAQVARNFAVVAALILPSTAGVWAVLPALEAIVVPEAFRGHFSAYLLPMLPGLVAFAGMNYALNPVFQIRRRTMPVIVAALFGALVNALALLALAGPFGGTGIAIAQTLGFLAAFGLLAGLALTGRERIALPWRDLATAGAASLVMAAAVWPLRGLSPWLALPACIGTGVIVYGALVWLLDIAGLRSAVMERRQSALPAAAE</sequence>
<proteinExistence type="predicted"/>
<dbReference type="RefSeq" id="WP_091948032.1">
    <property type="nucleotide sequence ID" value="NZ_FOSV01000012.1"/>
</dbReference>
<protein>
    <submittedName>
        <fullName evidence="7">Membrane protein involved in the export of O-antigen and teichoic acid</fullName>
    </submittedName>
</protein>
<keyword evidence="8" id="KW-1185">Reference proteome</keyword>
<gene>
    <name evidence="7" type="ORF">SAMN04488125_112135</name>
</gene>
<feature type="transmembrane region" description="Helical" evidence="6">
    <location>
        <begin position="244"/>
        <end position="263"/>
    </location>
</feature>
<keyword evidence="4 6" id="KW-1133">Transmembrane helix</keyword>
<dbReference type="STRING" id="414703.SAMN04488125_112135"/>